<dbReference type="Proteomes" id="UP000822476">
    <property type="component" value="Unassembled WGS sequence"/>
</dbReference>
<evidence type="ECO:0000313" key="2">
    <source>
        <dbReference type="EMBL" id="KAF7233594.1"/>
    </source>
</evidence>
<evidence type="ECO:0000313" key="3">
    <source>
        <dbReference type="Proteomes" id="UP000822476"/>
    </source>
</evidence>
<dbReference type="EMBL" id="JTDE01020954">
    <property type="protein sequence ID" value="KAF7233594.1"/>
    <property type="molecule type" value="Genomic_DNA"/>
</dbReference>
<gene>
    <name evidence="2" type="ORF">EG68_12446</name>
</gene>
<accession>A0A8S9YLY9</accession>
<feature type="region of interest" description="Disordered" evidence="1">
    <location>
        <begin position="79"/>
        <end position="126"/>
    </location>
</feature>
<dbReference type="OrthoDB" id="6279252at2759"/>
<comment type="caution">
    <text evidence="2">The sequence shown here is derived from an EMBL/GenBank/DDBJ whole genome shotgun (WGS) entry which is preliminary data.</text>
</comment>
<protein>
    <submittedName>
        <fullName evidence="2">Uncharacterized protein</fullName>
    </submittedName>
</protein>
<evidence type="ECO:0000256" key="1">
    <source>
        <dbReference type="SAM" id="MobiDB-lite"/>
    </source>
</evidence>
<reference evidence="2" key="1">
    <citation type="submission" date="2019-07" db="EMBL/GenBank/DDBJ databases">
        <title>Annotation for the trematode Paragonimus miyazaki's.</title>
        <authorList>
            <person name="Choi Y.-J."/>
        </authorList>
    </citation>
    <scope>NUCLEOTIDE SEQUENCE</scope>
    <source>
        <strain evidence="2">Japan</strain>
    </source>
</reference>
<name>A0A8S9YLY9_9TREM</name>
<dbReference type="AlphaFoldDB" id="A0A8S9YLY9"/>
<feature type="non-terminal residue" evidence="2">
    <location>
        <position position="1"/>
    </location>
</feature>
<sequence>LTDFVPCLRLFDILFPDAEDPARAIELQTLSCKKQCRKQRSSEMGAEPDVTLTPPTESIASDTQVERISERTLTSEICGRTGVTSPTSEPEANGLVYSTDEGSDEDVCLTSTSADESEDEGSLGILPPVRHRSGTCCRRQTRWMHLATAPVCLWQHVLRKSRTGHDHLPRAMPPALRPIEARISYRMRSLVEAVENFGSGNPTSSVASQLTWKELFIVLNAYSTDNEAGQLIQHVVDMFWHGGEDEVPDLSPYATLWPKLFDNGSVCLPYGLVARGKLNPLPNHLIRTMSVHLRML</sequence>
<organism evidence="2 3">
    <name type="scientific">Paragonimus skrjabini miyazakii</name>
    <dbReference type="NCBI Taxonomy" id="59628"/>
    <lineage>
        <taxon>Eukaryota</taxon>
        <taxon>Metazoa</taxon>
        <taxon>Spiralia</taxon>
        <taxon>Lophotrochozoa</taxon>
        <taxon>Platyhelminthes</taxon>
        <taxon>Trematoda</taxon>
        <taxon>Digenea</taxon>
        <taxon>Plagiorchiida</taxon>
        <taxon>Troglotremata</taxon>
        <taxon>Troglotrematidae</taxon>
        <taxon>Paragonimus</taxon>
    </lineage>
</organism>
<proteinExistence type="predicted"/>
<keyword evidence="3" id="KW-1185">Reference proteome</keyword>